<gene>
    <name evidence="3" type="ORF">G6F50_016496</name>
</gene>
<protein>
    <recommendedName>
        <fullName evidence="2">FMN-dependent dehydrogenase domain-containing protein</fullName>
    </recommendedName>
</protein>
<evidence type="ECO:0000313" key="4">
    <source>
        <dbReference type="Proteomes" id="UP000740926"/>
    </source>
</evidence>
<proteinExistence type="predicted"/>
<comment type="cofactor">
    <cofactor evidence="1">
        <name>FMN</name>
        <dbReference type="ChEBI" id="CHEBI:58210"/>
    </cofactor>
</comment>
<dbReference type="Pfam" id="PF01070">
    <property type="entry name" value="FMN_dh"/>
    <property type="match status" value="1"/>
</dbReference>
<sequence length="74" mass="7747">MGAASRQRASRATPVARGARAVRLGRAPLYGLAGRGPAGANEVLAILRTELDNTLRLLGRTRIGALDAAAVRKR</sequence>
<dbReference type="InterPro" id="IPR013785">
    <property type="entry name" value="Aldolase_TIM"/>
</dbReference>
<feature type="domain" description="FMN-dependent dehydrogenase" evidence="2">
    <location>
        <begin position="15"/>
        <end position="72"/>
    </location>
</feature>
<reference evidence="3 4" key="1">
    <citation type="journal article" date="2020" name="Microb. Genom.">
        <title>Genetic diversity of clinical and environmental Mucorales isolates obtained from an investigation of mucormycosis cases among solid organ transplant recipients.</title>
        <authorList>
            <person name="Nguyen M.H."/>
            <person name="Kaul D."/>
            <person name="Muto C."/>
            <person name="Cheng S.J."/>
            <person name="Richter R.A."/>
            <person name="Bruno V.M."/>
            <person name="Liu G."/>
            <person name="Beyhan S."/>
            <person name="Sundermann A.J."/>
            <person name="Mounaud S."/>
            <person name="Pasculle A.W."/>
            <person name="Nierman W.C."/>
            <person name="Driscoll E."/>
            <person name="Cumbie R."/>
            <person name="Clancy C.J."/>
            <person name="Dupont C.L."/>
        </authorList>
    </citation>
    <scope>NUCLEOTIDE SEQUENCE [LARGE SCALE GENOMIC DNA]</scope>
    <source>
        <strain evidence="3 4">GL24</strain>
    </source>
</reference>
<dbReference type="AlphaFoldDB" id="A0A9P6XST4"/>
<evidence type="ECO:0000256" key="1">
    <source>
        <dbReference type="ARBA" id="ARBA00001917"/>
    </source>
</evidence>
<dbReference type="InterPro" id="IPR000262">
    <property type="entry name" value="FMN-dep_DH"/>
</dbReference>
<keyword evidence="4" id="KW-1185">Reference proteome</keyword>
<accession>A0A9P6XST4</accession>
<dbReference type="SUPFAM" id="SSF51395">
    <property type="entry name" value="FMN-linked oxidoreductases"/>
    <property type="match status" value="1"/>
</dbReference>
<dbReference type="Proteomes" id="UP000740926">
    <property type="component" value="Unassembled WGS sequence"/>
</dbReference>
<evidence type="ECO:0000259" key="2">
    <source>
        <dbReference type="Pfam" id="PF01070"/>
    </source>
</evidence>
<evidence type="ECO:0000313" key="3">
    <source>
        <dbReference type="EMBL" id="KAG1531813.1"/>
    </source>
</evidence>
<name>A0A9P6XST4_9FUNG</name>
<dbReference type="Gene3D" id="3.20.20.70">
    <property type="entry name" value="Aldolase class I"/>
    <property type="match status" value="1"/>
</dbReference>
<dbReference type="EMBL" id="JAANIU010010466">
    <property type="protein sequence ID" value="KAG1531813.1"/>
    <property type="molecule type" value="Genomic_DNA"/>
</dbReference>
<organism evidence="3 4">
    <name type="scientific">Rhizopus delemar</name>
    <dbReference type="NCBI Taxonomy" id="936053"/>
    <lineage>
        <taxon>Eukaryota</taxon>
        <taxon>Fungi</taxon>
        <taxon>Fungi incertae sedis</taxon>
        <taxon>Mucoromycota</taxon>
        <taxon>Mucoromycotina</taxon>
        <taxon>Mucoromycetes</taxon>
        <taxon>Mucorales</taxon>
        <taxon>Mucorineae</taxon>
        <taxon>Rhizopodaceae</taxon>
        <taxon>Rhizopus</taxon>
    </lineage>
</organism>
<comment type="caution">
    <text evidence="3">The sequence shown here is derived from an EMBL/GenBank/DDBJ whole genome shotgun (WGS) entry which is preliminary data.</text>
</comment>
<dbReference type="GO" id="GO:0016491">
    <property type="term" value="F:oxidoreductase activity"/>
    <property type="evidence" value="ECO:0007669"/>
    <property type="project" value="InterPro"/>
</dbReference>